<dbReference type="EMBL" id="CP020003">
    <property type="protein sequence ID" value="AQY42355.1"/>
    <property type="molecule type" value="Genomic_DNA"/>
</dbReference>
<dbReference type="Pfam" id="PF09643">
    <property type="entry name" value="YopX"/>
    <property type="match status" value="1"/>
</dbReference>
<accession>A0A9W3XLZ0</accession>
<evidence type="ECO:0000313" key="1">
    <source>
        <dbReference type="EMBL" id="AQY42355.1"/>
    </source>
</evidence>
<gene>
    <name evidence="1" type="ORF">B4918_30735</name>
</gene>
<keyword evidence="1" id="KW-0614">Plasmid</keyword>
<reference evidence="1 2" key="1">
    <citation type="submission" date="2017-03" db="EMBL/GenBank/DDBJ databases">
        <title>Complete genome sequence of Bacillus thuringiensis L-7601, a novel melanin producing strain.</title>
        <authorList>
            <person name="Cai J."/>
            <person name="Cao Z."/>
            <person name="Tan T."/>
        </authorList>
    </citation>
    <scope>NUCLEOTIDE SEQUENCE [LARGE SCALE GENOMIC DNA]</scope>
    <source>
        <strain evidence="1 2">L-7601</strain>
        <plasmid evidence="1 2">unnamed1</plasmid>
    </source>
</reference>
<evidence type="ECO:0000313" key="2">
    <source>
        <dbReference type="Proteomes" id="UP000191057"/>
    </source>
</evidence>
<dbReference type="SUPFAM" id="SSF159006">
    <property type="entry name" value="YopX-like"/>
    <property type="match status" value="1"/>
</dbReference>
<dbReference type="RefSeq" id="WP_079246393.1">
    <property type="nucleotide sequence ID" value="NZ_JARSYF010000044.1"/>
</dbReference>
<dbReference type="AlphaFoldDB" id="A0A9W3XLZ0"/>
<proteinExistence type="predicted"/>
<dbReference type="InterPro" id="IPR023385">
    <property type="entry name" value="YopX-like_C"/>
</dbReference>
<sequence>MREIKFRVWCKEGPSMLDWDYLINEPDFADFMKGAHVEDASYSRLMQYTGLKDKNGKEIYEGDVILVIEWNRKYNVVFERGMFKASGSTTFSLVTATNGELSCQVIGNIYENPELLKN</sequence>
<dbReference type="NCBIfam" id="TIGR01671">
    <property type="entry name" value="phage_TIGR01671"/>
    <property type="match status" value="1"/>
</dbReference>
<dbReference type="Gene3D" id="2.30.30.290">
    <property type="entry name" value="YopX-like domains"/>
    <property type="match status" value="1"/>
</dbReference>
<organism evidence="1 2">
    <name type="scientific">Bacillus thuringiensis</name>
    <dbReference type="NCBI Taxonomy" id="1428"/>
    <lineage>
        <taxon>Bacteria</taxon>
        <taxon>Bacillati</taxon>
        <taxon>Bacillota</taxon>
        <taxon>Bacilli</taxon>
        <taxon>Bacillales</taxon>
        <taxon>Bacillaceae</taxon>
        <taxon>Bacillus</taxon>
        <taxon>Bacillus cereus group</taxon>
    </lineage>
</organism>
<protein>
    <submittedName>
        <fullName evidence="1">Uncharacterized protein</fullName>
    </submittedName>
</protein>
<name>A0A9W3XLZ0_BACTU</name>
<dbReference type="Proteomes" id="UP000191057">
    <property type="component" value="Plasmid unnamed1"/>
</dbReference>
<dbReference type="InterPro" id="IPR019096">
    <property type="entry name" value="YopX_protein"/>
</dbReference>
<dbReference type="InterPro" id="IPR010024">
    <property type="entry name" value="CHP16711"/>
</dbReference>
<geneLocation type="plasmid" evidence="1 2">
    <name>unnamed1</name>
</geneLocation>